<keyword evidence="2" id="KW-0732">Signal</keyword>
<evidence type="ECO:0000256" key="1">
    <source>
        <dbReference type="SAM" id="MobiDB-lite"/>
    </source>
</evidence>
<feature type="compositionally biased region" description="Low complexity" evidence="1">
    <location>
        <begin position="469"/>
        <end position="505"/>
    </location>
</feature>
<evidence type="ECO:0000313" key="5">
    <source>
        <dbReference type="Proteomes" id="UP000475325"/>
    </source>
</evidence>
<evidence type="ECO:0000313" key="4">
    <source>
        <dbReference type="EMBL" id="KAF3111397.1"/>
    </source>
</evidence>
<sequence>MRCNTTRIWVILLISLQYSTAVKLEIPHRRRDLTTTTITDITTHHWTYTQSCGSTVTAGGGSNGGGGTNSGGSNGASSNDGGSTNGSNGSGTGTGGTGTGSANPTGSGSGGGTGTGSNSTATGSEGTTGTGTSPPTTITSSPSTTTAVTERFRLVVTAEDGSLSYVAVNSANYAVVTDTPPPYYYKFDESGAVRQLSSDPKILYGVITSNRKRGLWKRQSSVGYIGGASTVPAGAVGNFTINLLDENGDYFEIGMEVSGVLVDFATNCTLRNSEPVEALAIVLGLMPSDLSCIRLRLGGFRPNVNPSTVGSSGGTGTGTGTRTGAGTDTDTRTGTGTGTITDTGTGTGTGTGGTNTGTSATTCKTPIPGNIDLECRGSSSSTGHAANGREFLLCQGEARLSSSTIRAINIPYPICVYLCGNELQCEGFIYDTSQNKCFLLSSVSGNAVISLSYFMGIIKCNDLTPATTSAGPSSSSDGGGSSASESESSSESPSQSDSSSTSPSATPVPKCYNFIEDNNDWSCSQGATAAISSTVIATSSATVAYAAALCYNTAGASLPTSQAVTDCLDDCIGLGAEKCKMFKVNKAGECDKLDTVNNLYWDEPQKDVDNLVGAMVCDDSGSPNVCWKPITATSTYTCPNDYAIQVRTGEGTQVIEVCLPPAYDPSTSANTVTTCARQCFNDINCIGFSSNPDENRPCVVYVLDEEIDEALSAIKTGAGNLPNYVIAYVRCKDRESLADCNNLGNYAWERCETFASIVFEELDDGRTVRMCKYQSRGITTVYSTITASTAIICAEYCSLLENCDVFNWNKATLSCNVGTGLNAATTAQVDMNLVSGWMLCTGRTEHACVNANAMASRGCDTGSTTGFGYAQDNRSFRICTKSQYTGSTLISQTNLLKSVTQCAYYCTVQGSGCIYFTWDSSASICYIYSNFGTQNTNAPVGTMIGWTLCDDNKPGVCDSGYEANRLATRLCPDNTEVLMQTRGAGSFGYYRVCRDSVLTGVLVPGALDTTVTLFRTCEEFCEDTSQCLFWEMTVNDPDDIRGSCKVYNRPGNTITRDATTPGLLNVGFPLCVPIEGDTSQDPNCADPAPYSSLRCFGSYGDMIVPMLDTGPGGQLYRSCYNQGNTMATNGNTLNPIKSLTAISDPIQCISKCEVVSGCESFIWREDLTCVMYGPSSMGTPFTDDGVTQGWAICDTLSNPLLCANLRAGNANFECGLGQYFEHLGLLSGESFTVCGPGSGVANLALNRINTIVVIADSAYEAIDICASYCNLSRVSSNIALVCSFWTLDSTSTCAIYTKFTGNQWTDATGEYSGYPVCDTSSLMGCEYPKIATNIGQTCKSGSTELDISNGKRTGIQCAGQGHNKLNGETFLGYQLLDDCRNACLDDPLCSGYMWRAGGDIGTQEECYQVAIFSGGFSNAFISNGWTVGYILCSEASV</sequence>
<feature type="compositionally biased region" description="Gly residues" evidence="1">
    <location>
        <begin position="345"/>
        <end position="355"/>
    </location>
</feature>
<dbReference type="EMBL" id="WIQW01000004">
    <property type="protein sequence ID" value="KAF3111397.1"/>
    <property type="molecule type" value="Genomic_DNA"/>
</dbReference>
<evidence type="ECO:0000256" key="2">
    <source>
        <dbReference type="SAM" id="SignalP"/>
    </source>
</evidence>
<feature type="compositionally biased region" description="Gly residues" evidence="1">
    <location>
        <begin position="311"/>
        <end position="323"/>
    </location>
</feature>
<feature type="chain" id="PRO_5028917703" description="Apple domain-containing protein" evidence="2">
    <location>
        <begin position="22"/>
        <end position="1437"/>
    </location>
</feature>
<feature type="domain" description="Apple" evidence="3">
    <location>
        <begin position="1129"/>
        <end position="1165"/>
    </location>
</feature>
<feature type="region of interest" description="Disordered" evidence="1">
    <location>
        <begin position="59"/>
        <end position="146"/>
    </location>
</feature>
<feature type="compositionally biased region" description="Low complexity" evidence="1">
    <location>
        <begin position="324"/>
        <end position="344"/>
    </location>
</feature>
<feature type="compositionally biased region" description="Low complexity" evidence="1">
    <location>
        <begin position="116"/>
        <end position="146"/>
    </location>
</feature>
<dbReference type="InterPro" id="IPR003609">
    <property type="entry name" value="Pan_app"/>
</dbReference>
<feature type="region of interest" description="Disordered" evidence="1">
    <location>
        <begin position="305"/>
        <end position="361"/>
    </location>
</feature>
<feature type="compositionally biased region" description="Gly residues" evidence="1">
    <location>
        <begin position="88"/>
        <end position="99"/>
    </location>
</feature>
<gene>
    <name evidence="4" type="ORF">TWF102_007065</name>
</gene>
<protein>
    <recommendedName>
        <fullName evidence="3">Apple domain-containing protein</fullName>
    </recommendedName>
</protein>
<feature type="domain" description="Apple" evidence="3">
    <location>
        <begin position="1377"/>
        <end position="1407"/>
    </location>
</feature>
<feature type="compositionally biased region" description="Gly residues" evidence="1">
    <location>
        <begin position="59"/>
        <end position="74"/>
    </location>
</feature>
<feature type="region of interest" description="Disordered" evidence="1">
    <location>
        <begin position="469"/>
        <end position="506"/>
    </location>
</feature>
<feature type="signal peptide" evidence="2">
    <location>
        <begin position="1"/>
        <end position="21"/>
    </location>
</feature>
<dbReference type="Proteomes" id="UP000475325">
    <property type="component" value="Unassembled WGS sequence"/>
</dbReference>
<comment type="caution">
    <text evidence="4">The sequence shown here is derived from an EMBL/GenBank/DDBJ whole genome shotgun (WGS) entry which is preliminary data.</text>
</comment>
<reference evidence="4 5" key="1">
    <citation type="submission" date="2019-06" db="EMBL/GenBank/DDBJ databases">
        <authorList>
            <person name="Palmer J.M."/>
        </authorList>
    </citation>
    <scope>NUCLEOTIDE SEQUENCE [LARGE SCALE GENOMIC DNA]</scope>
    <source>
        <strain evidence="4 5">TWF102</strain>
    </source>
</reference>
<dbReference type="Pfam" id="PF14295">
    <property type="entry name" value="PAN_4"/>
    <property type="match status" value="3"/>
</dbReference>
<proteinExistence type="predicted"/>
<name>A0A7C8NJM0_ORBOL</name>
<feature type="domain" description="Apple" evidence="3">
    <location>
        <begin position="784"/>
        <end position="813"/>
    </location>
</feature>
<feature type="compositionally biased region" description="Low complexity" evidence="1">
    <location>
        <begin position="75"/>
        <end position="87"/>
    </location>
</feature>
<evidence type="ECO:0000259" key="3">
    <source>
        <dbReference type="Pfam" id="PF14295"/>
    </source>
</evidence>
<organism evidence="4 5">
    <name type="scientific">Orbilia oligospora</name>
    <name type="common">Nematode-trapping fungus</name>
    <name type="synonym">Arthrobotrys oligospora</name>
    <dbReference type="NCBI Taxonomy" id="2813651"/>
    <lineage>
        <taxon>Eukaryota</taxon>
        <taxon>Fungi</taxon>
        <taxon>Dikarya</taxon>
        <taxon>Ascomycota</taxon>
        <taxon>Pezizomycotina</taxon>
        <taxon>Orbiliomycetes</taxon>
        <taxon>Orbiliales</taxon>
        <taxon>Orbiliaceae</taxon>
        <taxon>Orbilia</taxon>
    </lineage>
</organism>
<accession>A0A7C8NJM0</accession>